<proteinExistence type="predicted"/>
<keyword evidence="2" id="KW-1185">Reference proteome</keyword>
<name>A0A8J6AY92_9EUKA</name>
<reference evidence="1" key="1">
    <citation type="submission" date="2021-05" db="EMBL/GenBank/DDBJ databases">
        <title>A free-living protist that lacks canonical eukaryotic 1 DNA replication and segregation systems.</title>
        <authorList>
            <person name="Salas-Leiva D.E."/>
            <person name="Tromer E.C."/>
            <person name="Curtis B.A."/>
            <person name="Jerlstrom-Hultqvist J."/>
            <person name="Kolisko M."/>
            <person name="Yi Z."/>
            <person name="Salas-Leiva J.S."/>
            <person name="Gallot-Lavallee L."/>
            <person name="Kops G.J.P.L."/>
            <person name="Archibald J.M."/>
            <person name="Simpson A.G.B."/>
            <person name="Roger A.J."/>
        </authorList>
    </citation>
    <scope>NUCLEOTIDE SEQUENCE</scope>
    <source>
        <strain evidence="1">BICM</strain>
    </source>
</reference>
<comment type="caution">
    <text evidence="1">The sequence shown here is derived from an EMBL/GenBank/DDBJ whole genome shotgun (WGS) entry which is preliminary data.</text>
</comment>
<organism evidence="1 2">
    <name type="scientific">Carpediemonas membranifera</name>
    <dbReference type="NCBI Taxonomy" id="201153"/>
    <lineage>
        <taxon>Eukaryota</taxon>
        <taxon>Metamonada</taxon>
        <taxon>Carpediemonas-like organisms</taxon>
        <taxon>Carpediemonas</taxon>
    </lineage>
</organism>
<dbReference type="EMBL" id="JAHDYR010000055">
    <property type="protein sequence ID" value="KAG9391353.1"/>
    <property type="molecule type" value="Genomic_DNA"/>
</dbReference>
<protein>
    <submittedName>
        <fullName evidence="1">Uncharacterized protein</fullName>
    </submittedName>
</protein>
<dbReference type="AlphaFoldDB" id="A0A8J6AY92"/>
<sequence>MEAKKPQKQLTKYHRDAWTVQHRPSTPSDFNLDRNAATQALNDSSQRAAPAAGILRQEAALTPIELESKPVGSIFVPIARAHLDVAPFEEWPETCPLCQAQRCTWQHALSCPHTKGTAHTERHNHVRDAVSAVLTDDDVRGRPMARCQAEVALTSRHPRYQQADTEAPRRKVADLMVAGERDVVGNRVHEEVYVDFVVSLHPREAELEKLREYRNWQVTFVPAACTVLGETESRLTECWVARLCAAIRRPALVGAIRDRVFWSIWADNQTVWSDYVSQCKARWAEHHQ</sequence>
<gene>
    <name evidence="1" type="ORF">J8273_7560</name>
</gene>
<evidence type="ECO:0000313" key="1">
    <source>
        <dbReference type="EMBL" id="KAG9391353.1"/>
    </source>
</evidence>
<accession>A0A8J6AY92</accession>
<evidence type="ECO:0000313" key="2">
    <source>
        <dbReference type="Proteomes" id="UP000717585"/>
    </source>
</evidence>
<dbReference type="Proteomes" id="UP000717585">
    <property type="component" value="Unassembled WGS sequence"/>
</dbReference>